<dbReference type="HOGENOM" id="CLU_3050483_0_0_1"/>
<name>H0EDN5_GLAL7</name>
<evidence type="ECO:0000313" key="2">
    <source>
        <dbReference type="Proteomes" id="UP000005446"/>
    </source>
</evidence>
<reference evidence="1 2" key="1">
    <citation type="journal article" date="2012" name="Eukaryot. Cell">
        <title>Genome sequence of the fungus Glarea lozoyensis: the first genome sequence of a species from the Helotiaceae family.</title>
        <authorList>
            <person name="Youssar L."/>
            <person name="Gruening B.A."/>
            <person name="Erxleben A."/>
            <person name="Guenther S."/>
            <person name="Huettel W."/>
        </authorList>
    </citation>
    <scope>NUCLEOTIDE SEQUENCE [LARGE SCALE GENOMIC DNA]</scope>
    <source>
        <strain evidence="2">ATCC 74030 / MF5533</strain>
    </source>
</reference>
<comment type="caution">
    <text evidence="1">The sequence shown here is derived from an EMBL/GenBank/DDBJ whole genome shotgun (WGS) entry which is preliminary data.</text>
</comment>
<organism evidence="1 2">
    <name type="scientific">Glarea lozoyensis (strain ATCC 74030 / MF5533)</name>
    <dbReference type="NCBI Taxonomy" id="1104152"/>
    <lineage>
        <taxon>Eukaryota</taxon>
        <taxon>Fungi</taxon>
        <taxon>Dikarya</taxon>
        <taxon>Ascomycota</taxon>
        <taxon>Pezizomycotina</taxon>
        <taxon>Leotiomycetes</taxon>
        <taxon>Helotiales</taxon>
        <taxon>Helotiaceae</taxon>
        <taxon>Glarea</taxon>
    </lineage>
</organism>
<keyword evidence="2" id="KW-1185">Reference proteome</keyword>
<dbReference type="Proteomes" id="UP000005446">
    <property type="component" value="Unassembled WGS sequence"/>
</dbReference>
<dbReference type="AlphaFoldDB" id="H0EDN5"/>
<accession>H0EDN5</accession>
<protein>
    <submittedName>
        <fullName evidence="1">Uncharacterized protein</fullName>
    </submittedName>
</protein>
<sequence length="54" mass="5876">MDHQDLIQDIFSTGTYGITGANSSVSAGPNVIHILRMGLTPRIIEYLKSVPYLA</sequence>
<gene>
    <name evidence="1" type="ORF">M7I_0490</name>
</gene>
<proteinExistence type="predicted"/>
<evidence type="ECO:0000313" key="1">
    <source>
        <dbReference type="EMBL" id="EHL03275.1"/>
    </source>
</evidence>
<dbReference type="InParanoid" id="H0EDN5"/>
<dbReference type="EMBL" id="AGUE01000010">
    <property type="protein sequence ID" value="EHL03275.1"/>
    <property type="molecule type" value="Genomic_DNA"/>
</dbReference>